<dbReference type="Proteomes" id="UP000326907">
    <property type="component" value="Unassembled WGS sequence"/>
</dbReference>
<name>A0A5N5EBD1_9ACTN</name>
<protein>
    <submittedName>
        <fullName evidence="1">Uncharacterized protein</fullName>
    </submittedName>
</protein>
<dbReference type="EMBL" id="VYUA01000103">
    <property type="protein sequence ID" value="KAB2587497.1"/>
    <property type="molecule type" value="Genomic_DNA"/>
</dbReference>
<reference evidence="1 2" key="1">
    <citation type="submission" date="2019-09" db="EMBL/GenBank/DDBJ databases">
        <authorList>
            <person name="Liu P."/>
        </authorList>
    </citation>
    <scope>NUCLEOTIDE SEQUENCE [LARGE SCALE GENOMIC DNA]</scope>
    <source>
        <strain evidence="1 2">TRM68085</strain>
    </source>
</reference>
<accession>A0A5N5EBD1</accession>
<organism evidence="1 2">
    <name type="scientific">Streptomyces arboris</name>
    <dbReference type="NCBI Taxonomy" id="2600619"/>
    <lineage>
        <taxon>Bacteria</taxon>
        <taxon>Bacillati</taxon>
        <taxon>Actinomycetota</taxon>
        <taxon>Actinomycetes</taxon>
        <taxon>Kitasatosporales</taxon>
        <taxon>Streptomycetaceae</taxon>
        <taxon>Streptomyces</taxon>
    </lineage>
</organism>
<sequence length="145" mass="15418">MSQHGFDLPPTATRDVMDRRKELADRACDALTKAGLPAFQGNSQDAPGANVLVESLADGGVLVEWSTQEGLATAAANLLEIGVDPTNLPHAIRHYETVQNCMRDAVLQILASAGFDVEKADAHTYGSAVHVKGGLPLILVESRRC</sequence>
<keyword evidence="2" id="KW-1185">Reference proteome</keyword>
<evidence type="ECO:0000313" key="2">
    <source>
        <dbReference type="Proteomes" id="UP000326907"/>
    </source>
</evidence>
<dbReference type="AlphaFoldDB" id="A0A5N5EBD1"/>
<dbReference type="RefSeq" id="WP_151514209.1">
    <property type="nucleotide sequence ID" value="NZ_VYUA01000103.1"/>
</dbReference>
<evidence type="ECO:0000313" key="1">
    <source>
        <dbReference type="EMBL" id="KAB2587497.1"/>
    </source>
</evidence>
<comment type="caution">
    <text evidence="1">The sequence shown here is derived from an EMBL/GenBank/DDBJ whole genome shotgun (WGS) entry which is preliminary data.</text>
</comment>
<proteinExistence type="predicted"/>
<gene>
    <name evidence="1" type="ORF">F5983_37680</name>
</gene>